<name>A0ABV7F6G6_9BURK</name>
<dbReference type="InterPro" id="IPR011724">
    <property type="entry name" value="Cyd_oper_YbgT"/>
</dbReference>
<keyword evidence="2" id="KW-0812">Transmembrane</keyword>
<accession>A0ABV7F6G6</accession>
<comment type="caution">
    <text evidence="3">The sequence shown here is derived from an EMBL/GenBank/DDBJ whole genome shotgun (WGS) entry which is preliminary data.</text>
</comment>
<sequence>MWYFNWILGIGLALAFGIINVMWLEANYAFGERDEDKTRESFETARDAGLRDDRERGK</sequence>
<dbReference type="Pfam" id="PF08173">
    <property type="entry name" value="YbgT_YccB"/>
    <property type="match status" value="1"/>
</dbReference>
<feature type="region of interest" description="Disordered" evidence="1">
    <location>
        <begin position="32"/>
        <end position="58"/>
    </location>
</feature>
<feature type="transmembrane region" description="Helical" evidence="2">
    <location>
        <begin position="6"/>
        <end position="24"/>
    </location>
</feature>
<evidence type="ECO:0000313" key="3">
    <source>
        <dbReference type="EMBL" id="MFC3109676.1"/>
    </source>
</evidence>
<evidence type="ECO:0000256" key="2">
    <source>
        <dbReference type="SAM" id="Phobius"/>
    </source>
</evidence>
<dbReference type="NCBIfam" id="TIGR02106">
    <property type="entry name" value="cyd_oper_ybgT"/>
    <property type="match status" value="1"/>
</dbReference>
<keyword evidence="2" id="KW-0472">Membrane</keyword>
<evidence type="ECO:0000313" key="4">
    <source>
        <dbReference type="Proteomes" id="UP001595530"/>
    </source>
</evidence>
<organism evidence="3 4">
    <name type="scientific">Undibacterium arcticum</name>
    <dbReference type="NCBI Taxonomy" id="1762892"/>
    <lineage>
        <taxon>Bacteria</taxon>
        <taxon>Pseudomonadati</taxon>
        <taxon>Pseudomonadota</taxon>
        <taxon>Betaproteobacteria</taxon>
        <taxon>Burkholderiales</taxon>
        <taxon>Oxalobacteraceae</taxon>
        <taxon>Undibacterium</taxon>
    </lineage>
</organism>
<dbReference type="InterPro" id="IPR012994">
    <property type="entry name" value="YbgT_YccB"/>
</dbReference>
<dbReference type="EMBL" id="JBHRTP010000054">
    <property type="protein sequence ID" value="MFC3109676.1"/>
    <property type="molecule type" value="Genomic_DNA"/>
</dbReference>
<keyword evidence="4" id="KW-1185">Reference proteome</keyword>
<evidence type="ECO:0000256" key="1">
    <source>
        <dbReference type="SAM" id="MobiDB-lite"/>
    </source>
</evidence>
<reference evidence="4" key="1">
    <citation type="journal article" date="2019" name="Int. J. Syst. Evol. Microbiol.">
        <title>The Global Catalogue of Microorganisms (GCM) 10K type strain sequencing project: providing services to taxonomists for standard genome sequencing and annotation.</title>
        <authorList>
            <consortium name="The Broad Institute Genomics Platform"/>
            <consortium name="The Broad Institute Genome Sequencing Center for Infectious Disease"/>
            <person name="Wu L."/>
            <person name="Ma J."/>
        </authorList>
    </citation>
    <scope>NUCLEOTIDE SEQUENCE [LARGE SCALE GENOMIC DNA]</scope>
    <source>
        <strain evidence="4">KCTC 42986</strain>
    </source>
</reference>
<proteinExistence type="predicted"/>
<protein>
    <submittedName>
        <fullName evidence="3">Cytochrome bd-I oxidase subunit CydX</fullName>
    </submittedName>
</protein>
<dbReference type="RefSeq" id="WP_390325564.1">
    <property type="nucleotide sequence ID" value="NZ_JBHRTP010000054.1"/>
</dbReference>
<gene>
    <name evidence="3" type="primary">cydX</name>
    <name evidence="3" type="ORF">ACFOFO_17165</name>
</gene>
<dbReference type="Proteomes" id="UP001595530">
    <property type="component" value="Unassembled WGS sequence"/>
</dbReference>
<keyword evidence="2" id="KW-1133">Transmembrane helix</keyword>